<dbReference type="CDD" id="cd12148">
    <property type="entry name" value="fungal_TF_MHR"/>
    <property type="match status" value="1"/>
</dbReference>
<dbReference type="InterPro" id="IPR051711">
    <property type="entry name" value="Stress_Response_Reg"/>
</dbReference>
<evidence type="ECO:0000256" key="5">
    <source>
        <dbReference type="ARBA" id="ARBA00023163"/>
    </source>
</evidence>
<feature type="region of interest" description="Disordered" evidence="7">
    <location>
        <begin position="62"/>
        <end position="122"/>
    </location>
</feature>
<evidence type="ECO:0000256" key="4">
    <source>
        <dbReference type="ARBA" id="ARBA00023125"/>
    </source>
</evidence>
<dbReference type="InterPro" id="IPR007219">
    <property type="entry name" value="XnlR_reg_dom"/>
</dbReference>
<name>A0ABR4E163_9PEZI</name>
<organism evidence="9 10">
    <name type="scientific">Diaporthe vaccinii</name>
    <dbReference type="NCBI Taxonomy" id="105482"/>
    <lineage>
        <taxon>Eukaryota</taxon>
        <taxon>Fungi</taxon>
        <taxon>Dikarya</taxon>
        <taxon>Ascomycota</taxon>
        <taxon>Pezizomycotina</taxon>
        <taxon>Sordariomycetes</taxon>
        <taxon>Sordariomycetidae</taxon>
        <taxon>Diaporthales</taxon>
        <taxon>Diaporthaceae</taxon>
        <taxon>Diaporthe</taxon>
        <taxon>Diaporthe eres species complex</taxon>
    </lineage>
</organism>
<reference evidence="9 10" key="1">
    <citation type="submission" date="2024-03" db="EMBL/GenBank/DDBJ databases">
        <title>A high-quality draft genome sequence of Diaporthe vaccinii, a causative agent of upright dieback and viscid rot disease in cranberry plants.</title>
        <authorList>
            <person name="Sarrasin M."/>
            <person name="Lang B.F."/>
            <person name="Burger G."/>
        </authorList>
    </citation>
    <scope>NUCLEOTIDE SEQUENCE [LARGE SCALE GENOMIC DNA]</scope>
    <source>
        <strain evidence="9 10">IS7</strain>
    </source>
</reference>
<feature type="region of interest" description="Disordered" evidence="7">
    <location>
        <begin position="614"/>
        <end position="645"/>
    </location>
</feature>
<keyword evidence="5" id="KW-0804">Transcription</keyword>
<evidence type="ECO:0000256" key="2">
    <source>
        <dbReference type="ARBA" id="ARBA00022723"/>
    </source>
</evidence>
<dbReference type="InterPro" id="IPR036864">
    <property type="entry name" value="Zn2-C6_fun-type_DNA-bd_sf"/>
</dbReference>
<dbReference type="Proteomes" id="UP001600888">
    <property type="component" value="Unassembled WGS sequence"/>
</dbReference>
<dbReference type="PANTHER" id="PTHR47540:SF6">
    <property type="entry name" value="ZN(II)2CYS6 TRANSCRIPTION FACTOR (EUROFUNG)"/>
    <property type="match status" value="1"/>
</dbReference>
<evidence type="ECO:0000313" key="10">
    <source>
        <dbReference type="Proteomes" id="UP001600888"/>
    </source>
</evidence>
<dbReference type="Pfam" id="PF00172">
    <property type="entry name" value="Zn_clus"/>
    <property type="match status" value="1"/>
</dbReference>
<feature type="compositionally biased region" description="Low complexity" evidence="7">
    <location>
        <begin position="619"/>
        <end position="639"/>
    </location>
</feature>
<gene>
    <name evidence="9" type="ORF">FJTKL_01314</name>
</gene>
<dbReference type="PANTHER" id="PTHR47540">
    <property type="entry name" value="THIAMINE REPRESSIBLE GENES REGULATORY PROTEIN THI5"/>
    <property type="match status" value="1"/>
</dbReference>
<evidence type="ECO:0000256" key="1">
    <source>
        <dbReference type="ARBA" id="ARBA00004123"/>
    </source>
</evidence>
<evidence type="ECO:0000259" key="8">
    <source>
        <dbReference type="PROSITE" id="PS50048"/>
    </source>
</evidence>
<dbReference type="Gene3D" id="4.10.240.10">
    <property type="entry name" value="Zn(2)-C6 fungal-type DNA-binding domain"/>
    <property type="match status" value="1"/>
</dbReference>
<keyword evidence="2" id="KW-0479">Metal-binding</keyword>
<dbReference type="SMART" id="SM00906">
    <property type="entry name" value="Fungal_trans"/>
    <property type="match status" value="1"/>
</dbReference>
<accession>A0ABR4E163</accession>
<dbReference type="CDD" id="cd00067">
    <property type="entry name" value="GAL4"/>
    <property type="match status" value="1"/>
</dbReference>
<feature type="domain" description="Zn(2)-C6 fungal-type" evidence="8">
    <location>
        <begin position="15"/>
        <end position="44"/>
    </location>
</feature>
<proteinExistence type="predicted"/>
<sequence>MLFSIVLGCADTVFRCERCRKQKIRCSGCMPCDACTKRNLACHFNERHRKVVVTQGYIHELQKKASRQNDAPPRQETTVMQRQPDDFDRSSPSNRGEDEALQRNRQPNGMRDADGCSTRGTSEEPALTNFLATDCSTFMTANNGMTFYLGSTSNWTFTQKILSMVYERVFRNRLPDMGRNVEGLGNAYDLQWDGAPTCADPLSATVPTIDHAIYLINAVKFHCAQLFHVFDEDTFMPALYAFYENPSDRNATDKVWLVHFMVILAFGKGFTVNKNGKDPPGVEYFIQALQMLPNMIMLWRYPVHSVEVLTCISLYLCCLDYRIVAHNFMGQAMRLALNYGLHTNIRADRFGSASVERIRRAWWTVFILDREMTAVAGLPQSIEIQDVYCQLPAFSGSVTRISALKMQLKLSQLIADINRNVYGVGGRLNSGFQSGIKGALADIAGAHEELQQWFPLCLEQKTDGISKTSAYLHLEYHRCIILATRPLLFCFLKLRLESREDCQSKLNSSRTSRNFIQTCLDSSIQILTILESLLGQSLIDPFLPFSLDQLSAATINVLVAIALDHTLIDNASRWITASYSVFDDLITSGNQVAVLRKGELDHLRKMLEELNTVSQGAWQPGQTSPQQSGSRQGSRQQSPLEGPLTDSTIFVSRAPDFDPSCSNLEIDPGEPLTTTDLMDLANSIDDIDIEWISQTIGHDRIW</sequence>
<comment type="caution">
    <text evidence="9">The sequence shown here is derived from an EMBL/GenBank/DDBJ whole genome shotgun (WGS) entry which is preliminary data.</text>
</comment>
<evidence type="ECO:0000256" key="6">
    <source>
        <dbReference type="ARBA" id="ARBA00023242"/>
    </source>
</evidence>
<dbReference type="PROSITE" id="PS50048">
    <property type="entry name" value="ZN2_CY6_FUNGAL_2"/>
    <property type="match status" value="1"/>
</dbReference>
<dbReference type="SUPFAM" id="SSF57701">
    <property type="entry name" value="Zn2/Cys6 DNA-binding domain"/>
    <property type="match status" value="1"/>
</dbReference>
<comment type="subcellular location">
    <subcellularLocation>
        <location evidence="1">Nucleus</location>
    </subcellularLocation>
</comment>
<dbReference type="InterPro" id="IPR001138">
    <property type="entry name" value="Zn2Cys6_DnaBD"/>
</dbReference>
<dbReference type="EMBL" id="JBAWTH010000121">
    <property type="protein sequence ID" value="KAL2276146.1"/>
    <property type="molecule type" value="Genomic_DNA"/>
</dbReference>
<keyword evidence="4" id="KW-0238">DNA-binding</keyword>
<keyword evidence="3" id="KW-0805">Transcription regulation</keyword>
<evidence type="ECO:0000256" key="3">
    <source>
        <dbReference type="ARBA" id="ARBA00023015"/>
    </source>
</evidence>
<dbReference type="Pfam" id="PF04082">
    <property type="entry name" value="Fungal_trans"/>
    <property type="match status" value="1"/>
</dbReference>
<protein>
    <recommendedName>
        <fullName evidence="8">Zn(2)-C6 fungal-type domain-containing protein</fullName>
    </recommendedName>
</protein>
<evidence type="ECO:0000313" key="9">
    <source>
        <dbReference type="EMBL" id="KAL2276146.1"/>
    </source>
</evidence>
<evidence type="ECO:0000256" key="7">
    <source>
        <dbReference type="SAM" id="MobiDB-lite"/>
    </source>
</evidence>
<feature type="compositionally biased region" description="Basic and acidic residues" evidence="7">
    <location>
        <begin position="83"/>
        <end position="102"/>
    </location>
</feature>
<keyword evidence="10" id="KW-1185">Reference proteome</keyword>
<keyword evidence="6" id="KW-0539">Nucleus</keyword>